<evidence type="ECO:0000259" key="9">
    <source>
        <dbReference type="Pfam" id="PF12704"/>
    </source>
</evidence>
<dbReference type="InterPro" id="IPR025857">
    <property type="entry name" value="MacB_PCD"/>
</dbReference>
<dbReference type="Pfam" id="PF12704">
    <property type="entry name" value="MacB_PCD"/>
    <property type="match status" value="2"/>
</dbReference>
<name>A0A7W7RK27_9ACTN</name>
<organism evidence="10 11">
    <name type="scientific">Lipingzhangella halophila</name>
    <dbReference type="NCBI Taxonomy" id="1783352"/>
    <lineage>
        <taxon>Bacteria</taxon>
        <taxon>Bacillati</taxon>
        <taxon>Actinomycetota</taxon>
        <taxon>Actinomycetes</taxon>
        <taxon>Streptosporangiales</taxon>
        <taxon>Nocardiopsidaceae</taxon>
        <taxon>Lipingzhangella</taxon>
    </lineage>
</organism>
<feature type="transmembrane region" description="Helical" evidence="7">
    <location>
        <begin position="312"/>
        <end position="334"/>
    </location>
</feature>
<proteinExistence type="inferred from homology"/>
<feature type="transmembrane region" description="Helical" evidence="7">
    <location>
        <begin position="346"/>
        <end position="373"/>
    </location>
</feature>
<feature type="transmembrane region" description="Helical" evidence="7">
    <location>
        <begin position="702"/>
        <end position="730"/>
    </location>
</feature>
<comment type="similarity">
    <text evidence="6">Belongs to the ABC-4 integral membrane protein family.</text>
</comment>
<feature type="domain" description="MacB-like periplasmic core" evidence="9">
    <location>
        <begin position="17"/>
        <end position="230"/>
    </location>
</feature>
<feature type="domain" description="ABC3 transporter permease C-terminal" evidence="8">
    <location>
        <begin position="709"/>
        <end position="825"/>
    </location>
</feature>
<evidence type="ECO:0000313" key="10">
    <source>
        <dbReference type="EMBL" id="MBB4933277.1"/>
    </source>
</evidence>
<feature type="transmembrane region" description="Helical" evidence="7">
    <location>
        <begin position="259"/>
        <end position="284"/>
    </location>
</feature>
<comment type="subcellular location">
    <subcellularLocation>
        <location evidence="1">Cell membrane</location>
        <topology evidence="1">Multi-pass membrane protein</topology>
    </subcellularLocation>
</comment>
<feature type="transmembrane region" description="Helical" evidence="7">
    <location>
        <begin position="402"/>
        <end position="423"/>
    </location>
</feature>
<dbReference type="PANTHER" id="PTHR30572:SF4">
    <property type="entry name" value="ABC TRANSPORTER PERMEASE YTRF"/>
    <property type="match status" value="1"/>
</dbReference>
<dbReference type="AlphaFoldDB" id="A0A7W7RK27"/>
<feature type="domain" description="MacB-like periplasmic core" evidence="9">
    <location>
        <begin position="485"/>
        <end position="674"/>
    </location>
</feature>
<feature type="transmembrane region" description="Helical" evidence="7">
    <location>
        <begin position="751"/>
        <end position="777"/>
    </location>
</feature>
<protein>
    <submittedName>
        <fullName evidence="10">Putative ABC transport system permease protein</fullName>
    </submittedName>
</protein>
<evidence type="ECO:0000256" key="3">
    <source>
        <dbReference type="ARBA" id="ARBA00022692"/>
    </source>
</evidence>
<dbReference type="GO" id="GO:0005886">
    <property type="term" value="C:plasma membrane"/>
    <property type="evidence" value="ECO:0007669"/>
    <property type="project" value="UniProtKB-SubCell"/>
</dbReference>
<reference evidence="10 11" key="1">
    <citation type="submission" date="2020-08" db="EMBL/GenBank/DDBJ databases">
        <title>Sequencing the genomes of 1000 actinobacteria strains.</title>
        <authorList>
            <person name="Klenk H.-P."/>
        </authorList>
    </citation>
    <scope>NUCLEOTIDE SEQUENCE [LARGE SCALE GENOMIC DNA]</scope>
    <source>
        <strain evidence="10 11">DSM 102030</strain>
    </source>
</reference>
<keyword evidence="4 7" id="KW-1133">Transmembrane helix</keyword>
<dbReference type="InterPro" id="IPR050250">
    <property type="entry name" value="Macrolide_Exporter_MacB"/>
</dbReference>
<feature type="transmembrane region" description="Helical" evidence="7">
    <location>
        <begin position="797"/>
        <end position="816"/>
    </location>
</feature>
<feature type="transmembrane region" description="Helical" evidence="7">
    <location>
        <begin position="429"/>
        <end position="448"/>
    </location>
</feature>
<feature type="transmembrane region" description="Helical" evidence="7">
    <location>
        <begin position="489"/>
        <end position="509"/>
    </location>
</feature>
<comment type="caution">
    <text evidence="10">The sequence shown here is derived from an EMBL/GenBank/DDBJ whole genome shotgun (WGS) entry which is preliminary data.</text>
</comment>
<evidence type="ECO:0000256" key="5">
    <source>
        <dbReference type="ARBA" id="ARBA00023136"/>
    </source>
</evidence>
<keyword evidence="5 7" id="KW-0472">Membrane</keyword>
<dbReference type="EMBL" id="JACHJT010000001">
    <property type="protein sequence ID" value="MBB4933277.1"/>
    <property type="molecule type" value="Genomic_DNA"/>
</dbReference>
<evidence type="ECO:0000256" key="7">
    <source>
        <dbReference type="SAM" id="Phobius"/>
    </source>
</evidence>
<feature type="domain" description="ABC3 transporter permease C-terminal" evidence="8">
    <location>
        <begin position="263"/>
        <end position="383"/>
    </location>
</feature>
<dbReference type="RefSeq" id="WP_184580913.1">
    <property type="nucleotide sequence ID" value="NZ_JACHJT010000001.1"/>
</dbReference>
<accession>A0A7W7RK27</accession>
<dbReference type="GO" id="GO:0022857">
    <property type="term" value="F:transmembrane transporter activity"/>
    <property type="evidence" value="ECO:0007669"/>
    <property type="project" value="TreeGrafter"/>
</dbReference>
<gene>
    <name evidence="10" type="ORF">F4561_004097</name>
</gene>
<dbReference type="PANTHER" id="PTHR30572">
    <property type="entry name" value="MEMBRANE COMPONENT OF TRANSPORTER-RELATED"/>
    <property type="match status" value="1"/>
</dbReference>
<keyword evidence="3 7" id="KW-0812">Transmembrane</keyword>
<dbReference type="InterPro" id="IPR003838">
    <property type="entry name" value="ABC3_permease_C"/>
</dbReference>
<evidence type="ECO:0000313" key="11">
    <source>
        <dbReference type="Proteomes" id="UP000523007"/>
    </source>
</evidence>
<evidence type="ECO:0000256" key="6">
    <source>
        <dbReference type="ARBA" id="ARBA00038076"/>
    </source>
</evidence>
<evidence type="ECO:0000256" key="1">
    <source>
        <dbReference type="ARBA" id="ARBA00004651"/>
    </source>
</evidence>
<sequence>MLGITLANLRAHKGRLLLSSLAIVLATAFVAAAFVFTDAMRAALSGGATEDLGESDVVVTSPRTSGNRDVPAEVLDAVREVDSVAGAERRVTSRSALRSTDDRFEPAAVVSVTPDTGVGWPEVVRGELADQPGEAVLDRGTARTRGVDVGDTVSVPRAWEGPDSDAGGNQELRVVGLVDVADSASFAGSPFVGVTAEQVRALTDDSTARMVLAVARDDVSAADLAAEVDNAVAGQFEVRTAEEHASQQTSAGGAGMRSALLGFAGVALLVAAIVIANTFSILLAQRTREMALLRCVGATRGQVFRSVVAESVVLGLAGSAVGVLTGFGLAYGVGAVLDAAVDNFPLGAVTLSATAVLVPVAVGVPVTVGAAILPARAATRIPPVAALRDQATPARRAGWMRVTFAAAALLTGATGLVLGTMVVESPETALLLAFAGGASAFLGVLLAGPTLLPPFVRLVGAVLGRALGTPGRLAAVNVTRNPRRSAATVSALLVGVTLVSLMSVGAASVRATVTSSLNEEFPVDYMVQSEAGMPASVGDNIRDIRGLSDVTVVRGATADLHGSQIQVTGYNPRKLAEVTSQLPEIAGLEQGEVVLTKKLARRLDVGPGDAIRLGGDGGNTATLTVSAVQAAADGPEVAHITHQDLERILPEAPVMGVFARAAPEADLTQVSYALNSATVGDDISVVGTAETKAVYTETLDTVLLVFTALLAIALIIAVVGIANTLALSVIERTRELALLRALGLTRGQLRATLAVEAALLAAVGALLGAGLGTVFGWAGITTILASQFEVVLSVPELRLAGLIAGAVLAGLLASVLPARRAARTSVVSALADE</sequence>
<keyword evidence="11" id="KW-1185">Reference proteome</keyword>
<evidence type="ECO:0000256" key="4">
    <source>
        <dbReference type="ARBA" id="ARBA00022989"/>
    </source>
</evidence>
<dbReference type="Pfam" id="PF02687">
    <property type="entry name" value="FtsX"/>
    <property type="match status" value="2"/>
</dbReference>
<keyword evidence="2" id="KW-1003">Cell membrane</keyword>
<evidence type="ECO:0000259" key="8">
    <source>
        <dbReference type="Pfam" id="PF02687"/>
    </source>
</evidence>
<evidence type="ECO:0000256" key="2">
    <source>
        <dbReference type="ARBA" id="ARBA00022475"/>
    </source>
</evidence>
<dbReference type="Proteomes" id="UP000523007">
    <property type="component" value="Unassembled WGS sequence"/>
</dbReference>